<evidence type="ECO:0000259" key="7">
    <source>
        <dbReference type="PROSITE" id="PS51787"/>
    </source>
</evidence>
<feature type="non-terminal residue" evidence="8">
    <location>
        <position position="1"/>
    </location>
</feature>
<dbReference type="Gene3D" id="2.30.130.40">
    <property type="entry name" value="LON domain-like"/>
    <property type="match status" value="1"/>
</dbReference>
<dbReference type="PROSITE" id="PS51787">
    <property type="entry name" value="LON_N"/>
    <property type="match status" value="1"/>
</dbReference>
<keyword evidence="9" id="KW-1185">Reference proteome</keyword>
<dbReference type="PANTHER" id="PTHR23327">
    <property type="entry name" value="RING FINGER PROTEIN 127"/>
    <property type="match status" value="1"/>
</dbReference>
<evidence type="ECO:0000313" key="8">
    <source>
        <dbReference type="EMBL" id="KAH8691215.1"/>
    </source>
</evidence>
<dbReference type="Proteomes" id="UP001201262">
    <property type="component" value="Unassembled WGS sequence"/>
</dbReference>
<dbReference type="GeneID" id="70240448"/>
<dbReference type="CDD" id="cd16514">
    <property type="entry name" value="RING-HC_LONFs_rpt2"/>
    <property type="match status" value="1"/>
</dbReference>
<keyword evidence="5" id="KW-0812">Transmembrane</keyword>
<evidence type="ECO:0000256" key="4">
    <source>
        <dbReference type="PROSITE-ProRule" id="PRU00175"/>
    </source>
</evidence>
<evidence type="ECO:0000256" key="1">
    <source>
        <dbReference type="ARBA" id="ARBA00022723"/>
    </source>
</evidence>
<proteinExistence type="predicted"/>
<dbReference type="InterPro" id="IPR001841">
    <property type="entry name" value="Znf_RING"/>
</dbReference>
<dbReference type="InterPro" id="IPR015947">
    <property type="entry name" value="PUA-like_sf"/>
</dbReference>
<dbReference type="Gene3D" id="3.30.40.10">
    <property type="entry name" value="Zinc/RING finger domain, C3HC4 (zinc finger)"/>
    <property type="match status" value="2"/>
</dbReference>
<dbReference type="AlphaFoldDB" id="A0AAD4KLZ4"/>
<dbReference type="GO" id="GO:0061630">
    <property type="term" value="F:ubiquitin protein ligase activity"/>
    <property type="evidence" value="ECO:0007669"/>
    <property type="project" value="TreeGrafter"/>
</dbReference>
<comment type="caution">
    <text evidence="8">The sequence shown here is derived from an EMBL/GenBank/DDBJ whole genome shotgun (WGS) entry which is preliminary data.</text>
</comment>
<keyword evidence="1" id="KW-0479">Metal-binding</keyword>
<dbReference type="PROSITE" id="PS50089">
    <property type="entry name" value="ZF_RING_2"/>
    <property type="match status" value="1"/>
</dbReference>
<dbReference type="SMART" id="SM00184">
    <property type="entry name" value="RING"/>
    <property type="match status" value="2"/>
</dbReference>
<organism evidence="8 9">
    <name type="scientific">Talaromyces proteolyticus</name>
    <dbReference type="NCBI Taxonomy" id="1131652"/>
    <lineage>
        <taxon>Eukaryota</taxon>
        <taxon>Fungi</taxon>
        <taxon>Dikarya</taxon>
        <taxon>Ascomycota</taxon>
        <taxon>Pezizomycotina</taxon>
        <taxon>Eurotiomycetes</taxon>
        <taxon>Eurotiomycetidae</taxon>
        <taxon>Eurotiales</taxon>
        <taxon>Trichocomaceae</taxon>
        <taxon>Talaromyces</taxon>
        <taxon>Talaromyces sect. Bacilispori</taxon>
    </lineage>
</organism>
<dbReference type="SUPFAM" id="SSF57850">
    <property type="entry name" value="RING/U-box"/>
    <property type="match status" value="2"/>
</dbReference>
<dbReference type="InterPro" id="IPR003111">
    <property type="entry name" value="Lon_prtase_N"/>
</dbReference>
<dbReference type="InterPro" id="IPR013083">
    <property type="entry name" value="Znf_RING/FYVE/PHD"/>
</dbReference>
<dbReference type="GO" id="GO:0008270">
    <property type="term" value="F:zinc ion binding"/>
    <property type="evidence" value="ECO:0007669"/>
    <property type="project" value="UniProtKB-KW"/>
</dbReference>
<dbReference type="InterPro" id="IPR046336">
    <property type="entry name" value="Lon_prtase_N_sf"/>
</dbReference>
<evidence type="ECO:0000256" key="2">
    <source>
        <dbReference type="ARBA" id="ARBA00022771"/>
    </source>
</evidence>
<keyword evidence="3" id="KW-0862">Zinc</keyword>
<evidence type="ECO:0000313" key="9">
    <source>
        <dbReference type="Proteomes" id="UP001201262"/>
    </source>
</evidence>
<feature type="non-terminal residue" evidence="8">
    <location>
        <position position="556"/>
    </location>
</feature>
<sequence length="556" mass="62733">YAVISLLQCRICSLPMRTPLRLPCGNTICRACLPPVKKREGISYPTDQGREEGFLCPWEGRGCGSSIEHSMGDCGVDVTVSKIMDVLDNVLANNIDRTMAPVQMQWTSASADNSTEEPLVVQEATLLHGRYLGTYKLMKEGGLQHDIDNVTYRHMNSEDEQKASELDRLVVGQLRRNIQNELDCQVCYGLMVDPLTSSCGHTFCRRCVARVLDHSNLCPICRRKLSLPPALMTEPINRILDNLISNLYPEEIESRRAAMLSDNVLGEDKDLPLFVCTLSFPSMPTFLHVFEPRYRLMIRRALEDGGRRFGMVINNYTDEPQGNIGQTQFMQYGTVLSIDRFELLPDGRSLLSAVGVNKFRIVDWGILDGYYIAKTERVDDISLAQEEDLERREMAAAATSTTVQDSNGDSSDLPLEALSTQQLMQLCMQFIERRRAESAPWLHQRILMAYGQPPSDLASFPYWFASVLPIADEEKYLLLPSTSVRDRLKIAARWTRKLDRVPPPITSPAKDIWGASTRDSVMYITQTIVIGAIVFLLLARFTGQLAQVVRLRRREA</sequence>
<dbReference type="InterPro" id="IPR027370">
    <property type="entry name" value="Znf-RING_euk"/>
</dbReference>
<dbReference type="Pfam" id="PF13445">
    <property type="entry name" value="zf-RING_UBOX"/>
    <property type="match status" value="1"/>
</dbReference>
<gene>
    <name evidence="8" type="ORF">BGW36DRAFT_272657</name>
</gene>
<dbReference type="EMBL" id="JAJTJA010000012">
    <property type="protein sequence ID" value="KAH8691215.1"/>
    <property type="molecule type" value="Genomic_DNA"/>
</dbReference>
<dbReference type="RefSeq" id="XP_046067307.1">
    <property type="nucleotide sequence ID" value="XM_046210161.1"/>
</dbReference>
<dbReference type="PANTHER" id="PTHR23327:SF42">
    <property type="entry name" value="LON PEPTIDASE N-TERMINAL DOMAIN AND RING FINGER PROTEIN C14F5.10C"/>
    <property type="match status" value="1"/>
</dbReference>
<dbReference type="Pfam" id="PF13923">
    <property type="entry name" value="zf-C3HC4_2"/>
    <property type="match status" value="1"/>
</dbReference>
<feature type="domain" description="RING-type" evidence="6">
    <location>
        <begin position="184"/>
        <end position="222"/>
    </location>
</feature>
<feature type="domain" description="Lon N-terminal" evidence="7">
    <location>
        <begin position="262"/>
        <end position="499"/>
    </location>
</feature>
<keyword evidence="2 4" id="KW-0863">Zinc-finger</keyword>
<accession>A0AAD4KLZ4</accession>
<dbReference type="SMART" id="SM00464">
    <property type="entry name" value="LON"/>
    <property type="match status" value="1"/>
</dbReference>
<evidence type="ECO:0000256" key="5">
    <source>
        <dbReference type="SAM" id="Phobius"/>
    </source>
</evidence>
<dbReference type="PROSITE" id="PS00518">
    <property type="entry name" value="ZF_RING_1"/>
    <property type="match status" value="1"/>
</dbReference>
<reference evidence="8" key="1">
    <citation type="submission" date="2021-12" db="EMBL/GenBank/DDBJ databases">
        <title>Convergent genome expansion in fungi linked to evolution of root-endophyte symbiosis.</title>
        <authorList>
            <consortium name="DOE Joint Genome Institute"/>
            <person name="Ke Y.-H."/>
            <person name="Bonito G."/>
            <person name="Liao H.-L."/>
            <person name="Looney B."/>
            <person name="Rojas-Flechas A."/>
            <person name="Nash J."/>
            <person name="Hameed K."/>
            <person name="Schadt C."/>
            <person name="Martin F."/>
            <person name="Crous P.W."/>
            <person name="Miettinen O."/>
            <person name="Magnuson J.K."/>
            <person name="Labbe J."/>
            <person name="Jacobson D."/>
            <person name="Doktycz M.J."/>
            <person name="Veneault-Fourrey C."/>
            <person name="Kuo A."/>
            <person name="Mondo S."/>
            <person name="Calhoun S."/>
            <person name="Riley R."/>
            <person name="Ohm R."/>
            <person name="LaButti K."/>
            <person name="Andreopoulos B."/>
            <person name="Pangilinan J."/>
            <person name="Nolan M."/>
            <person name="Tritt A."/>
            <person name="Clum A."/>
            <person name="Lipzen A."/>
            <person name="Daum C."/>
            <person name="Barry K."/>
            <person name="Grigoriev I.V."/>
            <person name="Vilgalys R."/>
        </authorList>
    </citation>
    <scope>NUCLEOTIDE SEQUENCE</scope>
    <source>
        <strain evidence="8">PMI_201</strain>
    </source>
</reference>
<evidence type="ECO:0000256" key="3">
    <source>
        <dbReference type="ARBA" id="ARBA00022833"/>
    </source>
</evidence>
<dbReference type="Pfam" id="PF02190">
    <property type="entry name" value="LON_substr_bdg"/>
    <property type="match status" value="1"/>
</dbReference>
<dbReference type="SUPFAM" id="SSF88697">
    <property type="entry name" value="PUA domain-like"/>
    <property type="match status" value="1"/>
</dbReference>
<name>A0AAD4KLZ4_9EURO</name>
<evidence type="ECO:0000259" key="6">
    <source>
        <dbReference type="PROSITE" id="PS50089"/>
    </source>
</evidence>
<dbReference type="Gene3D" id="1.20.58.1480">
    <property type="match status" value="1"/>
</dbReference>
<feature type="transmembrane region" description="Helical" evidence="5">
    <location>
        <begin position="521"/>
        <end position="543"/>
    </location>
</feature>
<dbReference type="InterPro" id="IPR017907">
    <property type="entry name" value="Znf_RING_CS"/>
</dbReference>
<protein>
    <submittedName>
        <fullName evidence="8">PUA-like domain-containing protein</fullName>
    </submittedName>
</protein>
<keyword evidence="5" id="KW-1133">Transmembrane helix</keyword>
<keyword evidence="5" id="KW-0472">Membrane</keyword>